<dbReference type="PANTHER" id="PTHR16166">
    <property type="entry name" value="VACUOLAR PROTEIN SORTING-ASSOCIATED PROTEIN VPS13"/>
    <property type="match status" value="1"/>
</dbReference>
<feature type="region of interest" description="Disordered" evidence="2">
    <location>
        <begin position="99"/>
        <end position="159"/>
    </location>
</feature>
<dbReference type="InterPro" id="IPR026847">
    <property type="entry name" value="VPS13"/>
</dbReference>
<feature type="non-terminal residue" evidence="3">
    <location>
        <position position="937"/>
    </location>
</feature>
<proteinExistence type="inferred from homology"/>
<sequence length="937" mass="99753">PPPPPPRYFWVLDRISASRSSRLLLHSELPSFPHEDSIVSSLPANHDSKRTASLARIKLKHDPATNHTAIDASFSSLNAIYNPEPVQALLATASSLLRPSPPKQPVHPPLTTILESHSSTSSASFSSPFKLPKSPPSHSSPKRHRPSYSSEPDDSPSSSLSIKASLSSLTVVLNSIKDDLPLFILSVKSTSLSLSSQADPETLDFTSSLGDLSLTTPADNARLFPDFTTLLSIAPSHSSSLLTVHYTKGLTGASRPAEITDDDLTSQSVPADCSTFAHVNLSPMRFVFLQAQALALVDYVNEGVLAVVAPAPEQKGDASAGRMGAGVEAPPAAFFKVQAAAFTILVPQSPSNPECLTLQLGGFTVLHQNLANFGGGRTDLALRGVQFLDHGGNGLVETPVQIALKVVLPSPLGESREEQAMRVVMTISDISLVITHACYASIMHTLDGNVGNEDTFLREEGGHDKYGGGSLVTTTTHAGTTVNPADRKDVYFELQLGLLGLALRSAGGGDIVRLSAENMGLKSTLLPQEEVIATSITLMSVVVVDAREDGAHHHFRNMFSNARVGDGEQALFTLRHKQKRTKTGSEVEVDMEIGSPTLIVLPDLISQVLDFVTVDGRVEAGRMVDVDDDEPPQPVASTKLRLKTTSCRLLFLNPGNLNAIVLQGKFSVDLASEAAGGQLSASVRGKDIECFTAMNETLDFPVGVIEPTSFTMTVIKGAGQDPAAKNMTETSIKLVTENFLDVSVSMQDVVLMNVVATSLQELVAKGGGGGEEGGAAEGGGGGFDQHNVDLLASMLIEEDDNMSLTSDAPSVRDSEFTTGAGSAVRRRSASSVPGAIGGGRKQDKVAVTLTLPVVRLTVINDLNGLDQPLFKVVLEQTTVSAAVKKVEGEPTSLSFQSHFNALAHHFDGRRMRWEELLVSPYQLMVQFSRQRNTEAHG</sequence>
<feature type="non-terminal residue" evidence="3">
    <location>
        <position position="1"/>
    </location>
</feature>
<comment type="similarity">
    <text evidence="1">Belongs to the VPS13 family.</text>
</comment>
<feature type="compositionally biased region" description="Pro residues" evidence="2">
    <location>
        <begin position="99"/>
        <end position="108"/>
    </location>
</feature>
<feature type="compositionally biased region" description="Low complexity" evidence="2">
    <location>
        <begin position="147"/>
        <end position="159"/>
    </location>
</feature>
<gene>
    <name evidence="3" type="ORF">TeGR_g8896</name>
</gene>
<evidence type="ECO:0000256" key="2">
    <source>
        <dbReference type="SAM" id="MobiDB-lite"/>
    </source>
</evidence>
<name>A0ABQ6MYC5_9STRA</name>
<evidence type="ECO:0000313" key="4">
    <source>
        <dbReference type="Proteomes" id="UP001165060"/>
    </source>
</evidence>
<organism evidence="3 4">
    <name type="scientific">Tetraparma gracilis</name>
    <dbReference type="NCBI Taxonomy" id="2962635"/>
    <lineage>
        <taxon>Eukaryota</taxon>
        <taxon>Sar</taxon>
        <taxon>Stramenopiles</taxon>
        <taxon>Ochrophyta</taxon>
        <taxon>Bolidophyceae</taxon>
        <taxon>Parmales</taxon>
        <taxon>Triparmaceae</taxon>
        <taxon>Tetraparma</taxon>
    </lineage>
</organism>
<protein>
    <submittedName>
        <fullName evidence="3">Uncharacterized protein</fullName>
    </submittedName>
</protein>
<evidence type="ECO:0000256" key="1">
    <source>
        <dbReference type="ARBA" id="ARBA00006545"/>
    </source>
</evidence>
<dbReference type="EMBL" id="BRYB01000703">
    <property type="protein sequence ID" value="GMI35755.1"/>
    <property type="molecule type" value="Genomic_DNA"/>
</dbReference>
<dbReference type="Proteomes" id="UP001165060">
    <property type="component" value="Unassembled WGS sequence"/>
</dbReference>
<dbReference type="PANTHER" id="PTHR16166:SF93">
    <property type="entry name" value="INTERMEMBRANE LIPID TRANSFER PROTEIN VPS13"/>
    <property type="match status" value="1"/>
</dbReference>
<evidence type="ECO:0000313" key="3">
    <source>
        <dbReference type="EMBL" id="GMI35755.1"/>
    </source>
</evidence>
<comment type="caution">
    <text evidence="3">The sequence shown here is derived from an EMBL/GenBank/DDBJ whole genome shotgun (WGS) entry which is preliminary data.</text>
</comment>
<accession>A0ABQ6MYC5</accession>
<keyword evidence="4" id="KW-1185">Reference proteome</keyword>
<reference evidence="3 4" key="1">
    <citation type="journal article" date="2023" name="Commun. Biol.">
        <title>Genome analysis of Parmales, the sister group of diatoms, reveals the evolutionary specialization of diatoms from phago-mixotrophs to photoautotrophs.</title>
        <authorList>
            <person name="Ban H."/>
            <person name="Sato S."/>
            <person name="Yoshikawa S."/>
            <person name="Yamada K."/>
            <person name="Nakamura Y."/>
            <person name="Ichinomiya M."/>
            <person name="Sato N."/>
            <person name="Blanc-Mathieu R."/>
            <person name="Endo H."/>
            <person name="Kuwata A."/>
            <person name="Ogata H."/>
        </authorList>
    </citation>
    <scope>NUCLEOTIDE SEQUENCE [LARGE SCALE GENOMIC DNA]</scope>
</reference>
<feature type="compositionally biased region" description="Low complexity" evidence="2">
    <location>
        <begin position="116"/>
        <end position="139"/>
    </location>
</feature>